<evidence type="ECO:0000313" key="1">
    <source>
        <dbReference type="EMBL" id="GFO47596.1"/>
    </source>
</evidence>
<reference evidence="1 2" key="1">
    <citation type="journal article" date="2021" name="Elife">
        <title>Chloroplast acquisition without the gene transfer in kleptoplastic sea slugs, Plakobranchus ocellatus.</title>
        <authorList>
            <person name="Maeda T."/>
            <person name="Takahashi S."/>
            <person name="Yoshida T."/>
            <person name="Shimamura S."/>
            <person name="Takaki Y."/>
            <person name="Nagai Y."/>
            <person name="Toyoda A."/>
            <person name="Suzuki Y."/>
            <person name="Arimoto A."/>
            <person name="Ishii H."/>
            <person name="Satoh N."/>
            <person name="Nishiyama T."/>
            <person name="Hasebe M."/>
            <person name="Maruyama T."/>
            <person name="Minagawa J."/>
            <person name="Obokata J."/>
            <person name="Shigenobu S."/>
        </authorList>
    </citation>
    <scope>NUCLEOTIDE SEQUENCE [LARGE SCALE GENOMIC DNA]</scope>
</reference>
<keyword evidence="2" id="KW-1185">Reference proteome</keyword>
<organism evidence="1 2">
    <name type="scientific">Plakobranchus ocellatus</name>
    <dbReference type="NCBI Taxonomy" id="259542"/>
    <lineage>
        <taxon>Eukaryota</taxon>
        <taxon>Metazoa</taxon>
        <taxon>Spiralia</taxon>
        <taxon>Lophotrochozoa</taxon>
        <taxon>Mollusca</taxon>
        <taxon>Gastropoda</taxon>
        <taxon>Heterobranchia</taxon>
        <taxon>Euthyneura</taxon>
        <taxon>Panpulmonata</taxon>
        <taxon>Sacoglossa</taxon>
        <taxon>Placobranchoidea</taxon>
        <taxon>Plakobranchidae</taxon>
        <taxon>Plakobranchus</taxon>
    </lineage>
</organism>
<evidence type="ECO:0008006" key="3">
    <source>
        <dbReference type="Google" id="ProtNLM"/>
    </source>
</evidence>
<proteinExistence type="predicted"/>
<evidence type="ECO:0000313" key="2">
    <source>
        <dbReference type="Proteomes" id="UP000735302"/>
    </source>
</evidence>
<gene>
    <name evidence="1" type="ORF">PoB_007410100</name>
</gene>
<accession>A0AAV4DUT5</accession>
<sequence length="134" mass="15077">MPITTSKPPTITITETTTHVVREAFNGKFLQTIPLGDAQLIDWPVCEWPCRYCKRWETMPVPLVYYALAWYVSAVAGCCFPLPCFDAFPEFFFCPESRLIVELNWFALDGGSDQCPAKLAIHIRPAGENLKMGG</sequence>
<dbReference type="EMBL" id="BLXT01008339">
    <property type="protein sequence ID" value="GFO47596.1"/>
    <property type="molecule type" value="Genomic_DNA"/>
</dbReference>
<dbReference type="AlphaFoldDB" id="A0AAV4DUT5"/>
<comment type="caution">
    <text evidence="1">The sequence shown here is derived from an EMBL/GenBank/DDBJ whole genome shotgun (WGS) entry which is preliminary data.</text>
</comment>
<name>A0AAV4DUT5_9GAST</name>
<protein>
    <recommendedName>
        <fullName evidence="3">LITAF domain-containing protein</fullName>
    </recommendedName>
</protein>
<dbReference type="Proteomes" id="UP000735302">
    <property type="component" value="Unassembled WGS sequence"/>
</dbReference>